<evidence type="ECO:0000256" key="3">
    <source>
        <dbReference type="ARBA" id="ARBA00007812"/>
    </source>
</evidence>
<name>T2GF12_MEGG1</name>
<organism evidence="18 19">
    <name type="scientific">Megalodesulfovibrio gigas (strain ATCC 19364 / DSM 1382 / NCIMB 9332 / VKM B-1759)</name>
    <name type="common">Desulfovibrio gigas</name>
    <dbReference type="NCBI Taxonomy" id="1121448"/>
    <lineage>
        <taxon>Bacteria</taxon>
        <taxon>Pseudomonadati</taxon>
        <taxon>Thermodesulfobacteriota</taxon>
        <taxon>Desulfovibrionia</taxon>
        <taxon>Desulfovibrionales</taxon>
        <taxon>Desulfovibrionaceae</taxon>
        <taxon>Megalodesulfovibrio</taxon>
    </lineage>
</organism>
<dbReference type="Gene3D" id="3.40.50.1220">
    <property type="entry name" value="TPP-binding domain"/>
    <property type="match status" value="1"/>
</dbReference>
<dbReference type="InterPro" id="IPR012846">
    <property type="entry name" value="Acetolactate_synth_lsu"/>
</dbReference>
<dbReference type="PROSITE" id="PS00187">
    <property type="entry name" value="TPP_ENZYMES"/>
    <property type="match status" value="1"/>
</dbReference>
<keyword evidence="8 14" id="KW-0479">Metal-binding</keyword>
<dbReference type="HOGENOM" id="CLU_013748_1_2_7"/>
<dbReference type="KEGG" id="dgg:DGI_3482"/>
<accession>T2GF12</accession>
<comment type="cofactor">
    <cofactor evidence="14">
        <name>thiamine diphosphate</name>
        <dbReference type="ChEBI" id="CHEBI:58937"/>
    </cofactor>
    <text evidence="14">Binds 1 thiamine pyrophosphate per subunit.</text>
</comment>
<gene>
    <name evidence="18" type="ORF">DGI_3482</name>
</gene>
<dbReference type="GO" id="GO:0003984">
    <property type="term" value="F:acetolactate synthase activity"/>
    <property type="evidence" value="ECO:0007669"/>
    <property type="project" value="UniProtKB-EC"/>
</dbReference>
<evidence type="ECO:0000256" key="2">
    <source>
        <dbReference type="ARBA" id="ARBA00005025"/>
    </source>
</evidence>
<reference evidence="19" key="2">
    <citation type="submission" date="2013-07" db="EMBL/GenBank/DDBJ databases">
        <authorList>
            <person name="Morais-Silva F.O."/>
            <person name="Rezende A.M."/>
            <person name="Pimentel C."/>
            <person name="Resende D.M."/>
            <person name="Santos C.I."/>
            <person name="Clemente C."/>
            <person name="de Oliveira L.M."/>
            <person name="da Silva S.M."/>
            <person name="Costa D.A."/>
            <person name="Varela-Raposo A."/>
            <person name="Horacio E.C.A."/>
            <person name="Matos M."/>
            <person name="Flores O."/>
            <person name="Ruiz J.C."/>
            <person name="Rodrigues-Pousada C."/>
        </authorList>
    </citation>
    <scope>NUCLEOTIDE SEQUENCE [LARGE SCALE GENOMIC DNA]</scope>
    <source>
        <strain evidence="19">ATCC 19364 / DSM 1382 / NCIMB 9332 / VKM B-1759</strain>
    </source>
</reference>
<evidence type="ECO:0000313" key="19">
    <source>
        <dbReference type="Proteomes" id="UP000016587"/>
    </source>
</evidence>
<dbReference type="FunFam" id="3.40.50.1220:FF:000008">
    <property type="entry name" value="Acetolactate synthase"/>
    <property type="match status" value="1"/>
</dbReference>
<dbReference type="InterPro" id="IPR011766">
    <property type="entry name" value="TPP_enzyme_TPP-bd"/>
</dbReference>
<keyword evidence="5 14" id="KW-0028">Amino-acid biosynthesis</keyword>
<dbReference type="EMBL" id="CP006585">
    <property type="protein sequence ID" value="AGW15160.1"/>
    <property type="molecule type" value="Genomic_DNA"/>
</dbReference>
<keyword evidence="10 14" id="KW-0460">Magnesium</keyword>
<evidence type="ECO:0000256" key="14">
    <source>
        <dbReference type="RuleBase" id="RU003591"/>
    </source>
</evidence>
<reference evidence="18 19" key="1">
    <citation type="journal article" date="2013" name="J. Bacteriol.">
        <title>Roles of HynAB and Ech, the only two hydrogenases found in the model sulfate reducer Desulfovibrio gigas.</title>
        <authorList>
            <person name="Morais-Silva F.O."/>
            <person name="Santos C.I."/>
            <person name="Rodrigues R."/>
            <person name="Pereira I.A."/>
            <person name="Rodrigues-Pousada C."/>
        </authorList>
    </citation>
    <scope>NUCLEOTIDE SEQUENCE [LARGE SCALE GENOMIC DNA]</scope>
    <source>
        <strain evidence="19">ATCC 19364 / DSM 1382 / NCIMB 9332 / VKM B-1759</strain>
    </source>
</reference>
<protein>
    <recommendedName>
        <fullName evidence="4 14">Acetolactate synthase</fullName>
        <ecNumber evidence="4 14">2.2.1.6</ecNumber>
    </recommendedName>
</protein>
<feature type="domain" description="Thiamine pyrophosphate enzyme N-terminal TPP-binding" evidence="17">
    <location>
        <begin position="16"/>
        <end position="134"/>
    </location>
</feature>
<keyword evidence="9" id="KW-0274">FAD</keyword>
<evidence type="ECO:0000256" key="7">
    <source>
        <dbReference type="ARBA" id="ARBA00022679"/>
    </source>
</evidence>
<dbReference type="GO" id="GO:0009099">
    <property type="term" value="P:L-valine biosynthetic process"/>
    <property type="evidence" value="ECO:0007669"/>
    <property type="project" value="UniProtKB-UniPathway"/>
</dbReference>
<dbReference type="InterPro" id="IPR029061">
    <property type="entry name" value="THDP-binding"/>
</dbReference>
<dbReference type="InterPro" id="IPR012000">
    <property type="entry name" value="Thiamin_PyroP_enz_cen_dom"/>
</dbReference>
<keyword evidence="11 14" id="KW-0786">Thiamine pyrophosphate</keyword>
<dbReference type="NCBIfam" id="TIGR00118">
    <property type="entry name" value="acolac_lg"/>
    <property type="match status" value="1"/>
</dbReference>
<feature type="domain" description="Thiamine pyrophosphate enzyme TPP-binding" evidence="16">
    <location>
        <begin position="398"/>
        <end position="545"/>
    </location>
</feature>
<dbReference type="CDD" id="cd07035">
    <property type="entry name" value="TPP_PYR_POX_like"/>
    <property type="match status" value="1"/>
</dbReference>
<dbReference type="AlphaFoldDB" id="T2GF12"/>
<dbReference type="UniPathway" id="UPA00047">
    <property type="reaction ID" value="UER00055"/>
</dbReference>
<dbReference type="PATRIC" id="fig|1121448.10.peg.3432"/>
<dbReference type="FunFam" id="3.40.50.970:FF:000007">
    <property type="entry name" value="Acetolactate synthase"/>
    <property type="match status" value="1"/>
</dbReference>
<dbReference type="Proteomes" id="UP000016587">
    <property type="component" value="Chromosome"/>
</dbReference>
<dbReference type="NCBIfam" id="NF006016">
    <property type="entry name" value="PRK08155.1"/>
    <property type="match status" value="1"/>
</dbReference>
<dbReference type="GO" id="GO:0009097">
    <property type="term" value="P:isoleucine biosynthetic process"/>
    <property type="evidence" value="ECO:0007669"/>
    <property type="project" value="UniProtKB-UniPathway"/>
</dbReference>
<evidence type="ECO:0000256" key="10">
    <source>
        <dbReference type="ARBA" id="ARBA00022842"/>
    </source>
</evidence>
<dbReference type="STRING" id="1121448.DGI_3482"/>
<dbReference type="GO" id="GO:0030976">
    <property type="term" value="F:thiamine pyrophosphate binding"/>
    <property type="evidence" value="ECO:0007669"/>
    <property type="project" value="UniProtKB-UniRule"/>
</dbReference>
<evidence type="ECO:0000259" key="16">
    <source>
        <dbReference type="Pfam" id="PF02775"/>
    </source>
</evidence>
<dbReference type="InterPro" id="IPR000399">
    <property type="entry name" value="TPP-bd_CS"/>
</dbReference>
<proteinExistence type="inferred from homology"/>
<dbReference type="Pfam" id="PF02775">
    <property type="entry name" value="TPP_enzyme_C"/>
    <property type="match status" value="1"/>
</dbReference>
<dbReference type="FunFam" id="3.40.50.970:FF:000016">
    <property type="entry name" value="Acetolactate synthase"/>
    <property type="match status" value="1"/>
</dbReference>
<dbReference type="Gene3D" id="3.40.50.970">
    <property type="match status" value="2"/>
</dbReference>
<evidence type="ECO:0000256" key="8">
    <source>
        <dbReference type="ARBA" id="ARBA00022723"/>
    </source>
</evidence>
<dbReference type="Pfam" id="PF00205">
    <property type="entry name" value="TPP_enzyme_M"/>
    <property type="match status" value="1"/>
</dbReference>
<dbReference type="UniPathway" id="UPA00049">
    <property type="reaction ID" value="UER00059"/>
</dbReference>
<dbReference type="InterPro" id="IPR029035">
    <property type="entry name" value="DHS-like_NAD/FAD-binding_dom"/>
</dbReference>
<dbReference type="OrthoDB" id="2254214at2"/>
<dbReference type="EC" id="2.2.1.6" evidence="4 14"/>
<dbReference type="GO" id="GO:0050660">
    <property type="term" value="F:flavin adenine dinucleotide binding"/>
    <property type="evidence" value="ECO:0007669"/>
    <property type="project" value="InterPro"/>
</dbReference>
<dbReference type="InterPro" id="IPR012001">
    <property type="entry name" value="Thiamin_PyroP_enz_TPP-bd_dom"/>
</dbReference>
<comment type="cofactor">
    <cofactor evidence="14">
        <name>Mg(2+)</name>
        <dbReference type="ChEBI" id="CHEBI:18420"/>
    </cofactor>
    <text evidence="14">Binds 1 Mg(2+) ion per subunit.</text>
</comment>
<evidence type="ECO:0000259" key="17">
    <source>
        <dbReference type="Pfam" id="PF02776"/>
    </source>
</evidence>
<dbReference type="SUPFAM" id="SSF52467">
    <property type="entry name" value="DHS-like NAD/FAD-binding domain"/>
    <property type="match status" value="1"/>
</dbReference>
<evidence type="ECO:0000256" key="6">
    <source>
        <dbReference type="ARBA" id="ARBA00022630"/>
    </source>
</evidence>
<evidence type="ECO:0000256" key="9">
    <source>
        <dbReference type="ARBA" id="ARBA00022827"/>
    </source>
</evidence>
<evidence type="ECO:0000256" key="4">
    <source>
        <dbReference type="ARBA" id="ARBA00013145"/>
    </source>
</evidence>
<comment type="catalytic activity">
    <reaction evidence="13 14">
        <text>2 pyruvate + H(+) = (2S)-2-acetolactate + CO2</text>
        <dbReference type="Rhea" id="RHEA:25249"/>
        <dbReference type="ChEBI" id="CHEBI:15361"/>
        <dbReference type="ChEBI" id="CHEBI:15378"/>
        <dbReference type="ChEBI" id="CHEBI:16526"/>
        <dbReference type="ChEBI" id="CHEBI:58476"/>
        <dbReference type="EC" id="2.2.1.6"/>
    </reaction>
</comment>
<evidence type="ECO:0000256" key="11">
    <source>
        <dbReference type="ARBA" id="ARBA00023052"/>
    </source>
</evidence>
<evidence type="ECO:0000256" key="13">
    <source>
        <dbReference type="ARBA" id="ARBA00048670"/>
    </source>
</evidence>
<evidence type="ECO:0000256" key="12">
    <source>
        <dbReference type="ARBA" id="ARBA00023304"/>
    </source>
</evidence>
<comment type="pathway">
    <text evidence="1 14">Amino-acid biosynthesis; L-isoleucine biosynthesis; L-isoleucine from 2-oxobutanoate: step 1/4.</text>
</comment>
<evidence type="ECO:0000256" key="5">
    <source>
        <dbReference type="ARBA" id="ARBA00022605"/>
    </source>
</evidence>
<comment type="similarity">
    <text evidence="3 14">Belongs to the TPP enzyme family.</text>
</comment>
<keyword evidence="12 14" id="KW-0100">Branched-chain amino acid biosynthesis</keyword>
<feature type="domain" description="Thiamine pyrophosphate enzyme central" evidence="15">
    <location>
        <begin position="209"/>
        <end position="342"/>
    </location>
</feature>
<dbReference type="SUPFAM" id="SSF52518">
    <property type="entry name" value="Thiamin diphosphate-binding fold (THDP-binding)"/>
    <property type="match status" value="2"/>
</dbReference>
<dbReference type="PANTHER" id="PTHR18968">
    <property type="entry name" value="THIAMINE PYROPHOSPHATE ENZYMES"/>
    <property type="match status" value="1"/>
</dbReference>
<dbReference type="GO" id="GO:0005948">
    <property type="term" value="C:acetolactate synthase complex"/>
    <property type="evidence" value="ECO:0007669"/>
    <property type="project" value="TreeGrafter"/>
</dbReference>
<evidence type="ECO:0000313" key="18">
    <source>
        <dbReference type="EMBL" id="AGW15160.1"/>
    </source>
</evidence>
<dbReference type="PANTHER" id="PTHR18968:SF170">
    <property type="entry name" value="ACETOLACTATE SYNTHASE ISOZYME 1 LARGE SUBUNIT"/>
    <property type="match status" value="1"/>
</dbReference>
<dbReference type="Pfam" id="PF02776">
    <property type="entry name" value="TPP_enzyme_N"/>
    <property type="match status" value="1"/>
</dbReference>
<dbReference type="GO" id="GO:0000287">
    <property type="term" value="F:magnesium ion binding"/>
    <property type="evidence" value="ECO:0007669"/>
    <property type="project" value="UniProtKB-UniRule"/>
</dbReference>
<evidence type="ECO:0000259" key="15">
    <source>
        <dbReference type="Pfam" id="PF00205"/>
    </source>
</evidence>
<dbReference type="RefSeq" id="WP_021762284.1">
    <property type="nucleotide sequence ID" value="NC_022444.1"/>
</dbReference>
<keyword evidence="19" id="KW-1185">Reference proteome</keyword>
<dbReference type="InterPro" id="IPR045229">
    <property type="entry name" value="TPP_enz"/>
</dbReference>
<keyword evidence="7 14" id="KW-0808">Transferase</keyword>
<comment type="pathway">
    <text evidence="2 14">Amino-acid biosynthesis; L-valine biosynthesis; L-valine from pyruvate: step 1/4.</text>
</comment>
<keyword evidence="6" id="KW-0285">Flavoprotein</keyword>
<dbReference type="eggNOG" id="COG0028">
    <property type="taxonomic scope" value="Bacteria"/>
</dbReference>
<evidence type="ECO:0000256" key="1">
    <source>
        <dbReference type="ARBA" id="ARBA00004974"/>
    </source>
</evidence>
<sequence>MDHSQDTTAASGKQLTGAQIIVELLARQGVEVVAGIPGGANLPIYDALAADWQQRRRIRHVLARHEQGAGFMAQGMARVSGRPGVALATSGPGAMNLLTAVADAKLDSIPMVCITGQVPGGCIGSDAFQEVDTYGLSIPITKHNYLVRSVDELLRVLPEAFRIAASGRPGPVLVDVPKDVQTAICTVTDWPEPGQALPPRAPDPQDVFRAAERINAAQRPVLYLGGGVVAAQASHLARSLAERAGIPAAMTLMGLGVLPARHPLALGMLGMHAARSTNLLLEEADLLIALGARFDDRATGKLAAFCPDADLVHVDIDPAELHKLRTAHVGIAADVRLTLEALLPCITPRTRHAWRQRVETCREQCGMRLPGEDDIRRPYGLIRAVAELAGPEAVVVTDVGKHQMWTAQAHPYLAPQRWLTSGGLGTMGFGLPAALGAALAAPQRKVVCFSGDGSLQMNIQELATAAEQQLDVTVVVLDNHSLGLVRQQQQLFYANPGFASEYTIQVDFPAVARAMGVRAWDLAGTDNPHAVLAQALSAPGPALVRMPIGREENVFPMVPPGAANCDMLEEAPHACARQ</sequence>